<comment type="similarity">
    <text evidence="9">Belongs to the G-protein coupled receptor 1 family.</text>
</comment>
<dbReference type="GO" id="GO:0004930">
    <property type="term" value="F:G protein-coupled receptor activity"/>
    <property type="evidence" value="ECO:0007669"/>
    <property type="project" value="UniProtKB-KW"/>
</dbReference>
<proteinExistence type="inferred from homology"/>
<feature type="transmembrane region" description="Helical" evidence="10">
    <location>
        <begin position="144"/>
        <end position="162"/>
    </location>
</feature>
<keyword evidence="6 10" id="KW-1133">Transmembrane helix</keyword>
<dbReference type="PROSITE" id="PS00237">
    <property type="entry name" value="G_PROTEIN_RECEP_F1_1"/>
    <property type="match status" value="1"/>
</dbReference>
<keyword evidence="5" id="KW-0552">Olfaction</keyword>
<dbReference type="Gene3D" id="1.20.1070.10">
    <property type="entry name" value="Rhodopsin 7-helix transmembrane proteins"/>
    <property type="match status" value="1"/>
</dbReference>
<keyword evidence="9" id="KW-0675">Receptor</keyword>
<name>A0A8J6JT16_ELECQ</name>
<keyword evidence="3" id="KW-0716">Sensory transduction</keyword>
<evidence type="ECO:0000256" key="10">
    <source>
        <dbReference type="SAM" id="Phobius"/>
    </source>
</evidence>
<dbReference type="GO" id="GO:0005886">
    <property type="term" value="C:plasma membrane"/>
    <property type="evidence" value="ECO:0007669"/>
    <property type="project" value="UniProtKB-SubCell"/>
</dbReference>
<dbReference type="Proteomes" id="UP000770717">
    <property type="component" value="Unassembled WGS sequence"/>
</dbReference>
<protein>
    <recommendedName>
        <fullName evidence="11">G-protein coupled receptors family 1 profile domain-containing protein</fullName>
    </recommendedName>
</protein>
<dbReference type="PROSITE" id="PS50262">
    <property type="entry name" value="G_PROTEIN_RECEP_F1_2"/>
    <property type="match status" value="1"/>
</dbReference>
<dbReference type="AlphaFoldDB" id="A0A8J6JT16"/>
<dbReference type="Pfam" id="PF13853">
    <property type="entry name" value="7tm_4"/>
    <property type="match status" value="2"/>
</dbReference>
<evidence type="ECO:0000256" key="1">
    <source>
        <dbReference type="ARBA" id="ARBA00004651"/>
    </source>
</evidence>
<dbReference type="InterPro" id="IPR000276">
    <property type="entry name" value="GPCR_Rhodpsn"/>
</dbReference>
<dbReference type="PRINTS" id="PR00237">
    <property type="entry name" value="GPCRRHODOPSN"/>
</dbReference>
<feature type="transmembrane region" description="Helical" evidence="10">
    <location>
        <begin position="35"/>
        <end position="53"/>
    </location>
</feature>
<feature type="transmembrane region" description="Helical" evidence="10">
    <location>
        <begin position="249"/>
        <end position="268"/>
    </location>
</feature>
<keyword evidence="4 9" id="KW-0812">Transmembrane</keyword>
<evidence type="ECO:0000259" key="11">
    <source>
        <dbReference type="PROSITE" id="PS50262"/>
    </source>
</evidence>
<keyword evidence="13" id="KW-1185">Reference proteome</keyword>
<evidence type="ECO:0000256" key="5">
    <source>
        <dbReference type="ARBA" id="ARBA00022725"/>
    </source>
</evidence>
<evidence type="ECO:0000313" key="13">
    <source>
        <dbReference type="Proteomes" id="UP000770717"/>
    </source>
</evidence>
<feature type="transmembrane region" description="Helical" evidence="10">
    <location>
        <begin position="182"/>
        <end position="203"/>
    </location>
</feature>
<keyword evidence="7 10" id="KW-0472">Membrane</keyword>
<comment type="caution">
    <text evidence="12">The sequence shown here is derived from an EMBL/GenBank/DDBJ whole genome shotgun (WGS) entry which is preliminary data.</text>
</comment>
<evidence type="ECO:0000256" key="3">
    <source>
        <dbReference type="ARBA" id="ARBA00022606"/>
    </source>
</evidence>
<dbReference type="OrthoDB" id="5967898at2759"/>
<evidence type="ECO:0000313" key="12">
    <source>
        <dbReference type="EMBL" id="KAG9469266.1"/>
    </source>
</evidence>
<evidence type="ECO:0000256" key="2">
    <source>
        <dbReference type="ARBA" id="ARBA00022475"/>
    </source>
</evidence>
<evidence type="ECO:0000256" key="4">
    <source>
        <dbReference type="ARBA" id="ARBA00022692"/>
    </source>
</evidence>
<gene>
    <name evidence="12" type="ORF">GDO78_020925</name>
</gene>
<keyword evidence="2" id="KW-1003">Cell membrane</keyword>
<feature type="transmembrane region" description="Helical" evidence="10">
    <location>
        <begin position="113"/>
        <end position="132"/>
    </location>
</feature>
<evidence type="ECO:0000256" key="6">
    <source>
        <dbReference type="ARBA" id="ARBA00022989"/>
    </source>
</evidence>
<accession>A0A8J6JT16</accession>
<evidence type="ECO:0000256" key="7">
    <source>
        <dbReference type="ARBA" id="ARBA00023136"/>
    </source>
</evidence>
<evidence type="ECO:0000256" key="9">
    <source>
        <dbReference type="RuleBase" id="RU000688"/>
    </source>
</evidence>
<evidence type="ECO:0000256" key="8">
    <source>
        <dbReference type="ARBA" id="ARBA00023224"/>
    </source>
</evidence>
<keyword evidence="8 9" id="KW-0807">Transducer</keyword>
<feature type="transmembrane region" description="Helical" evidence="10">
    <location>
        <begin position="215"/>
        <end position="237"/>
    </location>
</feature>
<dbReference type="InterPro" id="IPR017452">
    <property type="entry name" value="GPCR_Rhodpsn_7TM"/>
</dbReference>
<organism evidence="12 13">
    <name type="scientific">Eleutherodactylus coqui</name>
    <name type="common">Puerto Rican coqui</name>
    <dbReference type="NCBI Taxonomy" id="57060"/>
    <lineage>
        <taxon>Eukaryota</taxon>
        <taxon>Metazoa</taxon>
        <taxon>Chordata</taxon>
        <taxon>Craniata</taxon>
        <taxon>Vertebrata</taxon>
        <taxon>Euteleostomi</taxon>
        <taxon>Amphibia</taxon>
        <taxon>Batrachia</taxon>
        <taxon>Anura</taxon>
        <taxon>Neobatrachia</taxon>
        <taxon>Hyloidea</taxon>
        <taxon>Eleutherodactylidae</taxon>
        <taxon>Eleutherodactylinae</taxon>
        <taxon>Eleutherodactylus</taxon>
        <taxon>Eleutherodactylus</taxon>
    </lineage>
</organism>
<keyword evidence="9" id="KW-0297">G-protein coupled receptor</keyword>
<comment type="subcellular location">
    <subcellularLocation>
        <location evidence="1">Cell membrane</location>
        <topology evidence="1">Multi-pass membrane protein</topology>
    </subcellularLocation>
</comment>
<reference evidence="12" key="1">
    <citation type="thesis" date="2020" institute="ProQuest LLC" country="789 East Eisenhower Parkway, Ann Arbor, MI, USA">
        <title>Comparative Genomics and Chromosome Evolution.</title>
        <authorList>
            <person name="Mudd A.B."/>
        </authorList>
    </citation>
    <scope>NUCLEOTIDE SEQUENCE</scope>
    <source>
        <strain evidence="12">HN-11 Male</strain>
        <tissue evidence="12">Kidney and liver</tissue>
    </source>
</reference>
<dbReference type="SUPFAM" id="SSF81321">
    <property type="entry name" value="Family A G protein-coupled receptor-like"/>
    <property type="match status" value="1"/>
</dbReference>
<dbReference type="EMBL" id="WNTK01000582">
    <property type="protein sequence ID" value="KAG9469266.1"/>
    <property type="molecule type" value="Genomic_DNA"/>
</dbReference>
<dbReference type="PANTHER" id="PTHR26453">
    <property type="entry name" value="OLFACTORY RECEPTOR"/>
    <property type="match status" value="1"/>
</dbReference>
<dbReference type="GO" id="GO:0004984">
    <property type="term" value="F:olfactory receptor activity"/>
    <property type="evidence" value="ECO:0007669"/>
    <property type="project" value="InterPro"/>
</dbReference>
<sequence length="288" mass="32888">MMLENKTQVTEFIFIGFSQSLQIRFFHFFLTSTFYFLNIFGNSFVIFIVSVSVKMHTPMYYFLCNLSFIDLCYSSTTIPKMLSGVFSTKRTILVVECLVQINAELFFGGTECMLLAVMAYDRYIAICFPLYYTIIINRKVCTKITVILWVGNFMLSTIPMISKPLVFCGENKVDHVVCELMTIVGLACGDISSQLTNLFFTVLKIRSAVGRSRAFSTCASHLTVVCMFYGAIITLYMTPKNTFKSNQKYIAFLNGAAAPALNPLIYTLRNNDVKEAWKTFFKRFLKLR</sequence>
<feature type="domain" description="G-protein coupled receptors family 1 profile" evidence="11">
    <location>
        <begin position="41"/>
        <end position="266"/>
    </location>
</feature>
<dbReference type="InterPro" id="IPR000725">
    <property type="entry name" value="Olfact_rcpt"/>
</dbReference>